<dbReference type="FunFam" id="1.10.630.10:FF:000018">
    <property type="entry name" value="Cytochrome P450 monooxygenase"/>
    <property type="match status" value="1"/>
</dbReference>
<evidence type="ECO:0000256" key="5">
    <source>
        <dbReference type="ARBA" id="ARBA00023002"/>
    </source>
</evidence>
<evidence type="ECO:0000256" key="3">
    <source>
        <dbReference type="ARBA" id="ARBA00022617"/>
    </source>
</evidence>
<comment type="cofactor">
    <cofactor evidence="1">
        <name>heme</name>
        <dbReference type="ChEBI" id="CHEBI:30413"/>
    </cofactor>
</comment>
<dbReference type="Gene3D" id="1.10.630.10">
    <property type="entry name" value="Cytochrome P450"/>
    <property type="match status" value="1"/>
</dbReference>
<reference evidence="8 9" key="1">
    <citation type="journal article" date="2005" name="Proc. Natl. Acad. Sci. U.S.A.">
        <title>The complete genome sequence of Mycobacterium avium subspecies paratuberculosis.</title>
        <authorList>
            <person name="Li L."/>
            <person name="Bannantine J.P."/>
            <person name="Zhang Q."/>
            <person name="Amonsin A."/>
            <person name="May B.J."/>
            <person name="Alt D."/>
            <person name="Banerji N."/>
            <person name="Kanjilal S."/>
            <person name="Kapur V."/>
        </authorList>
    </citation>
    <scope>NUCLEOTIDE SEQUENCE [LARGE SCALE GENOMIC DNA]</scope>
    <source>
        <strain evidence="9">ATCC BAA-968 / K-10</strain>
    </source>
</reference>
<keyword evidence="5" id="KW-0560">Oxidoreductase</keyword>
<dbReference type="SUPFAM" id="SSF48264">
    <property type="entry name" value="Cytochrome P450"/>
    <property type="match status" value="1"/>
</dbReference>
<keyword evidence="3" id="KW-0349">Heme</keyword>
<dbReference type="InterPro" id="IPR036396">
    <property type="entry name" value="Cyt_P450_sf"/>
</dbReference>
<keyword evidence="7" id="KW-0503">Monooxygenase</keyword>
<dbReference type="PANTHER" id="PTHR46696">
    <property type="entry name" value="P450, PUTATIVE (EUROFUNG)-RELATED"/>
    <property type="match status" value="1"/>
</dbReference>
<gene>
    <name evidence="8" type="ordered locus">MAP_2261c</name>
</gene>
<proteinExistence type="inferred from homology"/>
<evidence type="ECO:0000256" key="7">
    <source>
        <dbReference type="ARBA" id="ARBA00023033"/>
    </source>
</evidence>
<dbReference type="GO" id="GO:0008395">
    <property type="term" value="F:steroid hydroxylase activity"/>
    <property type="evidence" value="ECO:0007669"/>
    <property type="project" value="TreeGrafter"/>
</dbReference>
<organism evidence="8 9">
    <name type="scientific">Mycolicibacterium paratuberculosis (strain ATCC BAA-968 / K-10)</name>
    <name type="common">Mycobacterium paratuberculosis</name>
    <dbReference type="NCBI Taxonomy" id="262316"/>
    <lineage>
        <taxon>Bacteria</taxon>
        <taxon>Bacillati</taxon>
        <taxon>Actinomycetota</taxon>
        <taxon>Actinomycetes</taxon>
        <taxon>Mycobacteriales</taxon>
        <taxon>Mycobacteriaceae</taxon>
        <taxon>Mycobacterium</taxon>
        <taxon>Mycobacterium avium complex (MAC)</taxon>
    </lineage>
</organism>
<comment type="similarity">
    <text evidence="2">Belongs to the cytochrome P450 family.</text>
</comment>
<name>Q73XP8_MYCPA</name>
<evidence type="ECO:0000313" key="8">
    <source>
        <dbReference type="EMBL" id="AAS04578.1"/>
    </source>
</evidence>
<dbReference type="eggNOG" id="COG2124">
    <property type="taxonomic scope" value="Bacteria"/>
</dbReference>
<sequence>MTGVIAERIGIMAVLTGESGTDRSGRPYDEIDLSSRAFWSGTAAERERSFAVLRAERPVSWHPPVEDSLLPDPTDPGFWAVTRRADIVTVSRNNDVFLSGHGVMFESIPAELLEASQSFLAMDPPRHTKLRKLAHAALSPRQVRRIEDSIKANAKAIVEELRSAGSGCDFVDHCAKELPIRTLSDMMGIPESERERMAHATDALVSWADPEFLNGRPALEVLLENQMYLHQVVGDLATQRRERPGDDLISSLVTAEVDGDRLEDAEVAAFFVLLSVAGNDTTRQTISHTLRALTVFPDEKFWLLEDFGHRIGTAVEEFIRWASPVMTFRRTAAADVELGGQTILAGEKVVMFYPSGNWDTEAFDHPERLNLGRDPNPHVGFGGGGLHFCLGAHVARAQLRAIFSELFRQLPGIQAGEPTYLAGNFVHAIRAMPCTF</sequence>
<protein>
    <recommendedName>
        <fullName evidence="10">Cytochrome P450</fullName>
    </recommendedName>
</protein>
<keyword evidence="9" id="KW-1185">Reference proteome</keyword>
<dbReference type="CDD" id="cd11033">
    <property type="entry name" value="CYP142-like"/>
    <property type="match status" value="1"/>
</dbReference>
<dbReference type="Proteomes" id="UP000000580">
    <property type="component" value="Chromosome"/>
</dbReference>
<dbReference type="Pfam" id="PF00067">
    <property type="entry name" value="p450"/>
    <property type="match status" value="1"/>
</dbReference>
<dbReference type="EMBL" id="AE016958">
    <property type="protein sequence ID" value="AAS04578.1"/>
    <property type="molecule type" value="Genomic_DNA"/>
</dbReference>
<dbReference type="GO" id="GO:0036199">
    <property type="term" value="F:cholest-4-en-3-one 26-monooxygenase activity"/>
    <property type="evidence" value="ECO:0007669"/>
    <property type="project" value="TreeGrafter"/>
</dbReference>
<dbReference type="KEGG" id="mpa:MAP_2261c"/>
<dbReference type="HOGENOM" id="CLU_033716_0_0_11"/>
<evidence type="ECO:0000256" key="1">
    <source>
        <dbReference type="ARBA" id="ARBA00001971"/>
    </source>
</evidence>
<dbReference type="InterPro" id="IPR001128">
    <property type="entry name" value="Cyt_P450"/>
</dbReference>
<dbReference type="PANTHER" id="PTHR46696:SF4">
    <property type="entry name" value="BIOTIN BIOSYNTHESIS CYTOCHROME P450"/>
    <property type="match status" value="1"/>
</dbReference>
<keyword evidence="6" id="KW-0408">Iron</keyword>
<evidence type="ECO:0000256" key="6">
    <source>
        <dbReference type="ARBA" id="ARBA00023004"/>
    </source>
</evidence>
<dbReference type="STRING" id="262316.MAP_2261c"/>
<evidence type="ECO:0000313" key="9">
    <source>
        <dbReference type="Proteomes" id="UP000000580"/>
    </source>
</evidence>
<dbReference type="GO" id="GO:0006707">
    <property type="term" value="P:cholesterol catabolic process"/>
    <property type="evidence" value="ECO:0007669"/>
    <property type="project" value="TreeGrafter"/>
</dbReference>
<evidence type="ECO:0008006" key="10">
    <source>
        <dbReference type="Google" id="ProtNLM"/>
    </source>
</evidence>
<accession>Q73XP8</accession>
<keyword evidence="4" id="KW-0479">Metal-binding</keyword>
<evidence type="ECO:0000256" key="2">
    <source>
        <dbReference type="ARBA" id="ARBA00010617"/>
    </source>
</evidence>
<dbReference type="GO" id="GO:0020037">
    <property type="term" value="F:heme binding"/>
    <property type="evidence" value="ECO:0007669"/>
    <property type="project" value="InterPro"/>
</dbReference>
<evidence type="ECO:0000256" key="4">
    <source>
        <dbReference type="ARBA" id="ARBA00022723"/>
    </source>
</evidence>
<dbReference type="PRINTS" id="PR00359">
    <property type="entry name" value="BP450"/>
</dbReference>
<dbReference type="GO" id="GO:0005506">
    <property type="term" value="F:iron ion binding"/>
    <property type="evidence" value="ECO:0007669"/>
    <property type="project" value="InterPro"/>
</dbReference>
<dbReference type="InterPro" id="IPR002397">
    <property type="entry name" value="Cyt_P450_B"/>
</dbReference>
<dbReference type="AlphaFoldDB" id="Q73XP8"/>